<dbReference type="Proteomes" id="UP001277471">
    <property type="component" value="Unassembled WGS sequence"/>
</dbReference>
<dbReference type="InterPro" id="IPR002068">
    <property type="entry name" value="A-crystallin/Hsp20_dom"/>
</dbReference>
<dbReference type="Pfam" id="PF00011">
    <property type="entry name" value="HSP20"/>
    <property type="match status" value="1"/>
</dbReference>
<dbReference type="GeneID" id="56447470"/>
<reference evidence="5 8" key="2">
    <citation type="submission" date="2023-11" db="EMBL/GenBank/DDBJ databases">
        <title>MicrobeMod: A computational toolkit for identifying prokaryotic methylation and restriction-modification with nanopore sequencing.</title>
        <authorList>
            <person name="Crits-Christoph A."/>
            <person name="Kang S.C."/>
            <person name="Lee H."/>
            <person name="Ostrov N."/>
        </authorList>
    </citation>
    <scope>NUCLEOTIDE SEQUENCE [LARGE SCALE GENOMIC DNA]</scope>
    <source>
        <strain evidence="5 8">ATCC 29145</strain>
    </source>
</reference>
<dbReference type="PANTHER" id="PTHR11527">
    <property type="entry name" value="HEAT-SHOCK PROTEIN 20 FAMILY MEMBER"/>
    <property type="match status" value="1"/>
</dbReference>
<dbReference type="CDD" id="cd06464">
    <property type="entry name" value="ACD_sHsps-like"/>
    <property type="match status" value="1"/>
</dbReference>
<evidence type="ECO:0000256" key="1">
    <source>
        <dbReference type="PROSITE-ProRule" id="PRU00285"/>
    </source>
</evidence>
<gene>
    <name evidence="6" type="ORF">D3868_25930</name>
    <name evidence="5" type="ORF">SIM66_02705</name>
</gene>
<dbReference type="EMBL" id="JAWXYC010000001">
    <property type="protein sequence ID" value="MDX5950123.1"/>
    <property type="molecule type" value="Genomic_DNA"/>
</dbReference>
<evidence type="ECO:0000313" key="6">
    <source>
        <dbReference type="EMBL" id="QCO12497.1"/>
    </source>
</evidence>
<comment type="similarity">
    <text evidence="1 2">Belongs to the small heat shock protein (HSP20) family.</text>
</comment>
<name>A0A4D8QPZ5_AZOBR</name>
<reference evidence="6 7" key="1">
    <citation type="submission" date="2018-09" db="EMBL/GenBank/DDBJ databases">
        <title>Whole genome based analysis of evolution and adaptive divergence in Indian and Brazilian strains of Azospirillum brasilense.</title>
        <authorList>
            <person name="Singh C."/>
            <person name="Tripathi A.K."/>
        </authorList>
    </citation>
    <scope>NUCLEOTIDE SEQUENCE [LARGE SCALE GENOMIC DNA]</scope>
    <source>
        <strain evidence="6 7">MTCC4038</strain>
        <plasmid evidence="6 7">p3</plasmid>
    </source>
</reference>
<keyword evidence="8" id="KW-1185">Reference proteome</keyword>
<evidence type="ECO:0000256" key="3">
    <source>
        <dbReference type="SAM" id="MobiDB-lite"/>
    </source>
</evidence>
<evidence type="ECO:0000256" key="2">
    <source>
        <dbReference type="RuleBase" id="RU003616"/>
    </source>
</evidence>
<dbReference type="EMBL" id="CP032342">
    <property type="protein sequence ID" value="QCO12497.1"/>
    <property type="molecule type" value="Genomic_DNA"/>
</dbReference>
<geneLocation type="plasmid" evidence="6 7">
    <name>p3</name>
</geneLocation>
<feature type="compositionally biased region" description="Polar residues" evidence="3">
    <location>
        <begin position="14"/>
        <end position="26"/>
    </location>
</feature>
<dbReference type="InterPro" id="IPR031107">
    <property type="entry name" value="Small_HSP"/>
</dbReference>
<evidence type="ECO:0000313" key="8">
    <source>
        <dbReference type="Proteomes" id="UP001277471"/>
    </source>
</evidence>
<accession>A0A4D8QPZ5</accession>
<dbReference type="Proteomes" id="UP000298774">
    <property type="component" value="Plasmid p3"/>
</dbReference>
<proteinExistence type="inferred from homology"/>
<dbReference type="Gene3D" id="2.60.40.790">
    <property type="match status" value="1"/>
</dbReference>
<organism evidence="6 7">
    <name type="scientific">Azospirillum brasilense</name>
    <dbReference type="NCBI Taxonomy" id="192"/>
    <lineage>
        <taxon>Bacteria</taxon>
        <taxon>Pseudomonadati</taxon>
        <taxon>Pseudomonadota</taxon>
        <taxon>Alphaproteobacteria</taxon>
        <taxon>Rhodospirillales</taxon>
        <taxon>Azospirillaceae</taxon>
        <taxon>Azospirillum</taxon>
    </lineage>
</organism>
<feature type="domain" description="SHSP" evidence="4">
    <location>
        <begin position="76"/>
        <end position="190"/>
    </location>
</feature>
<keyword evidence="6" id="KW-0614">Plasmid</keyword>
<feature type="compositionally biased region" description="Basic and acidic residues" evidence="3">
    <location>
        <begin position="1"/>
        <end position="12"/>
    </location>
</feature>
<feature type="region of interest" description="Disordered" evidence="3">
    <location>
        <begin position="1"/>
        <end position="29"/>
    </location>
</feature>
<evidence type="ECO:0000259" key="4">
    <source>
        <dbReference type="PROSITE" id="PS01031"/>
    </source>
</evidence>
<dbReference type="InterPro" id="IPR008978">
    <property type="entry name" value="HSP20-like_chaperone"/>
</dbReference>
<evidence type="ECO:0000313" key="7">
    <source>
        <dbReference type="Proteomes" id="UP000298774"/>
    </source>
</evidence>
<dbReference type="SUPFAM" id="SSF49764">
    <property type="entry name" value="HSP20-like chaperones"/>
    <property type="match status" value="1"/>
</dbReference>
<protein>
    <submittedName>
        <fullName evidence="6">Hsp20/alpha crystallin family protein</fullName>
    </submittedName>
</protein>
<dbReference type="PROSITE" id="PS01031">
    <property type="entry name" value="SHSP"/>
    <property type="match status" value="1"/>
</dbReference>
<dbReference type="RefSeq" id="WP_051140816.1">
    <property type="nucleotide sequence ID" value="NZ_CP032342.1"/>
</dbReference>
<dbReference type="AlphaFoldDB" id="A0A4D8QPZ5"/>
<evidence type="ECO:0000313" key="5">
    <source>
        <dbReference type="EMBL" id="MDX5950123.1"/>
    </source>
</evidence>
<sequence length="190" mass="21292">MVDTNLTEKPKQGEPSQQDITSTGAAAQQIAARNRHPILALRDEFDRLFDEASSMFRFPWSRRSPLDLEPLLRTELEGATFAPPAEVEERAGEYRVTMEMPGMDEQAVDLSVQDDVLSIKAEKSEEKEETGANRYVSERRYGLCARSFRLPANVDRDRIAASMKNGVLTVVLPKTEPGQPSKRKIDIAKA</sequence>